<sequence length="1008" mass="113377">MPSCKQKTIIKSFRLRIQNKFRNIAEETENVTSLLQSCVTRFDDRVKQLLQIDDENFLTLYEKLNHDFESYQETLCFTQTSIESLIEGEADESEIIPETDEKDVNRYATEDGSLQHLTNPIPRNLCPTDNSSVVYENLLLPLTCENTQSLDIWCKQNSLSSTNKSDQLLDVQCNQSKDESLHVQTFSSNSAFTGSYCSVSLSNKNLASKNDQPLDVQCNQSKDESQVNLHAQTFSSSSSFTDNYCSVSLSNKNLASKNDQPLDVRRNRTKDESQDNLYAQTFSSNSAFTDSYCSVSFSNKNLVYPNEALQKHSPPSLTTESFKSLSQGSCYRSLSSNFSDLDNLMDSTSITETDLKQNVNLLENESHLQSSLHTKDVCVELSIPSLSISVPSNISATLTYVIDPGNFWMQLENSHSFEFDFPVSKYIREKHPKSARKGSFYLAPFKMTSFYYRAEALNSANSEDEDVKVFFIDHGSTQNVLVQDLRLLPWPAYDIPKQAIHCYLYGISPIKLFWPSESIQKMKEFQNFFIETIVKLRNGDKYGVQLTAKVEAGIDEEYSADIAQLLCLDGLAIQNEQILESNQVAKCNKVEDQASREDTNFHSNDATFCSTDNRISCDSGVSVTSIHRHSSISADVDFSCDSLNNCSNSHPSVLLPTSIKEAEVNQKNQVYSLMQSDQCQTIDLISFESIEKRLDGSLSKSESSNSITVDNSTLNITIPFPSLTFVEKGMLLVMLSDIVTPSEFYVNMAMEDIINLDDLREQMTTTYSSEIHSSLAPEDLRENMFCAAHFDKDMNWYRVKILSILSVTGGIALIQYVDYGNKAIMKCQSLRPLKPEFAKHPSFAIKCSLAGVTPPNTKDIQSAGSWNEAAVNEFKKLTSSERCLTAQICEEVFNLESVPLQILLWDTEGTEDLLINSALAVSGVAEFDSSILSRIFPEIKSKEGISDLDYWDPLSEEYNDIENSYGVDMDDLEVAISGQKFNDDSYTCKYFSLRGHCPRGNNCPYLHV</sequence>
<dbReference type="STRING" id="407821.A0A087TCL5"/>
<feature type="non-terminal residue" evidence="4">
    <location>
        <position position="1008"/>
    </location>
</feature>
<feature type="domain" description="Tudor" evidence="3">
    <location>
        <begin position="434"/>
        <end position="495"/>
    </location>
</feature>
<evidence type="ECO:0000313" key="5">
    <source>
        <dbReference type="Proteomes" id="UP000054359"/>
    </source>
</evidence>
<reference evidence="4 5" key="1">
    <citation type="submission" date="2013-11" db="EMBL/GenBank/DDBJ databases">
        <title>Genome sequencing of Stegodyphus mimosarum.</title>
        <authorList>
            <person name="Bechsgaard J."/>
        </authorList>
    </citation>
    <scope>NUCLEOTIDE SEQUENCE [LARGE SCALE GENOMIC DNA]</scope>
</reference>
<keyword evidence="5" id="KW-1185">Reference proteome</keyword>
<keyword evidence="1" id="KW-0863">Zinc-finger</keyword>
<accession>A0A087TCL5</accession>
<protein>
    <submittedName>
        <fullName evidence="4">Tudor and KH domain-containing protein</fullName>
    </submittedName>
</protein>
<name>A0A087TCL5_STEMI</name>
<dbReference type="InterPro" id="IPR035437">
    <property type="entry name" value="SNase_OB-fold_sf"/>
</dbReference>
<dbReference type="PROSITE" id="PS50103">
    <property type="entry name" value="ZF_C3H1"/>
    <property type="match status" value="1"/>
</dbReference>
<dbReference type="Pfam" id="PF00567">
    <property type="entry name" value="TUDOR"/>
    <property type="match status" value="2"/>
</dbReference>
<feature type="zinc finger region" description="C3H1-type" evidence="1">
    <location>
        <begin position="982"/>
        <end position="1008"/>
    </location>
</feature>
<dbReference type="PANTHER" id="PTHR22948">
    <property type="entry name" value="TUDOR DOMAIN CONTAINING PROTEIN"/>
    <property type="match status" value="1"/>
</dbReference>
<dbReference type="EMBL" id="KK114604">
    <property type="protein sequence ID" value="KFM62854.1"/>
    <property type="molecule type" value="Genomic_DNA"/>
</dbReference>
<dbReference type="SMART" id="SM00333">
    <property type="entry name" value="TUDOR"/>
    <property type="match status" value="2"/>
</dbReference>
<dbReference type="Gene3D" id="2.40.50.90">
    <property type="match status" value="2"/>
</dbReference>
<dbReference type="InterPro" id="IPR002999">
    <property type="entry name" value="Tudor"/>
</dbReference>
<dbReference type="SUPFAM" id="SSF63748">
    <property type="entry name" value="Tudor/PWWP/MBT"/>
    <property type="match status" value="2"/>
</dbReference>
<keyword evidence="1" id="KW-0479">Metal-binding</keyword>
<dbReference type="Pfam" id="PF00642">
    <property type="entry name" value="zf-CCCH"/>
    <property type="match status" value="1"/>
</dbReference>
<dbReference type="OrthoDB" id="6437611at2759"/>
<evidence type="ECO:0000259" key="3">
    <source>
        <dbReference type="PROSITE" id="PS50304"/>
    </source>
</evidence>
<proteinExistence type="predicted"/>
<dbReference type="PANTHER" id="PTHR22948:SF29">
    <property type="entry name" value="FI02030P-RELATED"/>
    <property type="match status" value="1"/>
</dbReference>
<dbReference type="AlphaFoldDB" id="A0A087TCL5"/>
<evidence type="ECO:0000259" key="2">
    <source>
        <dbReference type="PROSITE" id="PS50103"/>
    </source>
</evidence>
<dbReference type="GO" id="GO:0008270">
    <property type="term" value="F:zinc ion binding"/>
    <property type="evidence" value="ECO:0007669"/>
    <property type="project" value="UniProtKB-KW"/>
</dbReference>
<dbReference type="OMA" id="CNQSKDE"/>
<dbReference type="PROSITE" id="PS50304">
    <property type="entry name" value="TUDOR"/>
    <property type="match status" value="2"/>
</dbReference>
<dbReference type="InterPro" id="IPR000571">
    <property type="entry name" value="Znf_CCCH"/>
</dbReference>
<organism evidence="4 5">
    <name type="scientific">Stegodyphus mimosarum</name>
    <name type="common">African social velvet spider</name>
    <dbReference type="NCBI Taxonomy" id="407821"/>
    <lineage>
        <taxon>Eukaryota</taxon>
        <taxon>Metazoa</taxon>
        <taxon>Ecdysozoa</taxon>
        <taxon>Arthropoda</taxon>
        <taxon>Chelicerata</taxon>
        <taxon>Arachnida</taxon>
        <taxon>Araneae</taxon>
        <taxon>Araneomorphae</taxon>
        <taxon>Entelegynae</taxon>
        <taxon>Eresoidea</taxon>
        <taxon>Eresidae</taxon>
        <taxon>Stegodyphus</taxon>
    </lineage>
</organism>
<keyword evidence="1" id="KW-0862">Zinc</keyword>
<feature type="domain" description="C3H1-type" evidence="2">
    <location>
        <begin position="982"/>
        <end position="1008"/>
    </location>
</feature>
<dbReference type="Proteomes" id="UP000054359">
    <property type="component" value="Unassembled WGS sequence"/>
</dbReference>
<evidence type="ECO:0000256" key="1">
    <source>
        <dbReference type="PROSITE-ProRule" id="PRU00723"/>
    </source>
</evidence>
<dbReference type="Gene3D" id="2.30.30.140">
    <property type="match status" value="2"/>
</dbReference>
<feature type="domain" description="Tudor" evidence="3">
    <location>
        <begin position="779"/>
        <end position="840"/>
    </location>
</feature>
<gene>
    <name evidence="4" type="ORF">X975_08164</name>
</gene>
<dbReference type="InterPro" id="IPR050621">
    <property type="entry name" value="Tudor_domain_containing"/>
</dbReference>
<evidence type="ECO:0000313" key="4">
    <source>
        <dbReference type="EMBL" id="KFM62854.1"/>
    </source>
</evidence>
<dbReference type="GO" id="GO:0005737">
    <property type="term" value="C:cytoplasm"/>
    <property type="evidence" value="ECO:0007669"/>
    <property type="project" value="UniProtKB-ARBA"/>
</dbReference>